<reference evidence="2" key="1">
    <citation type="journal article" date="2020" name="Stud. Mycol.">
        <title>101 Dothideomycetes genomes: a test case for predicting lifestyles and emergence of pathogens.</title>
        <authorList>
            <person name="Haridas S."/>
            <person name="Albert R."/>
            <person name="Binder M."/>
            <person name="Bloem J."/>
            <person name="Labutti K."/>
            <person name="Salamov A."/>
            <person name="Andreopoulos B."/>
            <person name="Baker S."/>
            <person name="Barry K."/>
            <person name="Bills G."/>
            <person name="Bluhm B."/>
            <person name="Cannon C."/>
            <person name="Castanera R."/>
            <person name="Culley D."/>
            <person name="Daum C."/>
            <person name="Ezra D."/>
            <person name="Gonzalez J."/>
            <person name="Henrissat B."/>
            <person name="Kuo A."/>
            <person name="Liang C."/>
            <person name="Lipzen A."/>
            <person name="Lutzoni F."/>
            <person name="Magnuson J."/>
            <person name="Mondo S."/>
            <person name="Nolan M."/>
            <person name="Ohm R."/>
            <person name="Pangilinan J."/>
            <person name="Park H.-J."/>
            <person name="Ramirez L."/>
            <person name="Alfaro M."/>
            <person name="Sun H."/>
            <person name="Tritt A."/>
            <person name="Yoshinaga Y."/>
            <person name="Zwiers L.-H."/>
            <person name="Turgeon B."/>
            <person name="Goodwin S."/>
            <person name="Spatafora J."/>
            <person name="Crous P."/>
            <person name="Grigoriev I."/>
        </authorList>
    </citation>
    <scope>NUCLEOTIDE SEQUENCE</scope>
    <source>
        <strain evidence="2">CBS 122367</strain>
    </source>
</reference>
<feature type="chain" id="PRO_5026209875" description="Secreted protein" evidence="1">
    <location>
        <begin position="18"/>
        <end position="135"/>
    </location>
</feature>
<evidence type="ECO:0000313" key="3">
    <source>
        <dbReference type="Proteomes" id="UP000799291"/>
    </source>
</evidence>
<evidence type="ECO:0000313" key="2">
    <source>
        <dbReference type="EMBL" id="KAF2690533.1"/>
    </source>
</evidence>
<protein>
    <recommendedName>
        <fullName evidence="4">Secreted protein</fullName>
    </recommendedName>
</protein>
<proteinExistence type="predicted"/>
<sequence length="135" mass="14672">MYRLDIVYLLSVPLTMAGSVSKCRHGGACRHAATKSCTEPYPLTHDNHSRMKGSTLLFQDLSCAGTPTLAQLAERGIIVPAAAPALISLPRYCKSNFRRGFINSISQTPSALSVEWLLLHRISAYESSSLLTPPV</sequence>
<evidence type="ECO:0000256" key="1">
    <source>
        <dbReference type="SAM" id="SignalP"/>
    </source>
</evidence>
<dbReference type="Proteomes" id="UP000799291">
    <property type="component" value="Unassembled WGS sequence"/>
</dbReference>
<organism evidence="2 3">
    <name type="scientific">Lentithecium fluviatile CBS 122367</name>
    <dbReference type="NCBI Taxonomy" id="1168545"/>
    <lineage>
        <taxon>Eukaryota</taxon>
        <taxon>Fungi</taxon>
        <taxon>Dikarya</taxon>
        <taxon>Ascomycota</taxon>
        <taxon>Pezizomycotina</taxon>
        <taxon>Dothideomycetes</taxon>
        <taxon>Pleosporomycetidae</taxon>
        <taxon>Pleosporales</taxon>
        <taxon>Massarineae</taxon>
        <taxon>Lentitheciaceae</taxon>
        <taxon>Lentithecium</taxon>
    </lineage>
</organism>
<name>A0A6G1JK50_9PLEO</name>
<feature type="signal peptide" evidence="1">
    <location>
        <begin position="1"/>
        <end position="17"/>
    </location>
</feature>
<gene>
    <name evidence="2" type="ORF">K458DRAFT_106803</name>
</gene>
<evidence type="ECO:0008006" key="4">
    <source>
        <dbReference type="Google" id="ProtNLM"/>
    </source>
</evidence>
<keyword evidence="3" id="KW-1185">Reference proteome</keyword>
<dbReference type="AlphaFoldDB" id="A0A6G1JK50"/>
<dbReference type="EMBL" id="MU005571">
    <property type="protein sequence ID" value="KAF2690533.1"/>
    <property type="molecule type" value="Genomic_DNA"/>
</dbReference>
<keyword evidence="1" id="KW-0732">Signal</keyword>
<accession>A0A6G1JK50</accession>